<accession>A0ABV5XUY3</accession>
<gene>
    <name evidence="4" type="ORF">ACFFP1_03490</name>
</gene>
<feature type="domain" description="Response regulatory" evidence="3">
    <location>
        <begin position="9"/>
        <end position="121"/>
    </location>
</feature>
<dbReference type="RefSeq" id="WP_234748889.1">
    <property type="nucleotide sequence ID" value="NZ_BAAAWN010000001.1"/>
</dbReference>
<dbReference type="EMBL" id="JBHMBC010000007">
    <property type="protein sequence ID" value="MFB9818561.1"/>
    <property type="molecule type" value="Genomic_DNA"/>
</dbReference>
<dbReference type="InterPro" id="IPR016032">
    <property type="entry name" value="Sig_transdc_resp-reg_C-effctor"/>
</dbReference>
<dbReference type="InterPro" id="IPR039420">
    <property type="entry name" value="WalR-like"/>
</dbReference>
<dbReference type="SMART" id="SM00448">
    <property type="entry name" value="REC"/>
    <property type="match status" value="1"/>
</dbReference>
<evidence type="ECO:0000259" key="3">
    <source>
        <dbReference type="PROSITE" id="PS50110"/>
    </source>
</evidence>
<keyword evidence="2" id="KW-0597">Phosphoprotein</keyword>
<reference evidence="4 5" key="1">
    <citation type="submission" date="2024-09" db="EMBL/GenBank/DDBJ databases">
        <authorList>
            <person name="Sun Q."/>
            <person name="Mori K."/>
        </authorList>
    </citation>
    <scope>NUCLEOTIDE SEQUENCE [LARGE SCALE GENOMIC DNA]</scope>
    <source>
        <strain evidence="4 5">JCM 1334</strain>
    </source>
</reference>
<dbReference type="InterPro" id="IPR011006">
    <property type="entry name" value="CheY-like_superfamily"/>
</dbReference>
<dbReference type="SUPFAM" id="SSF52172">
    <property type="entry name" value="CheY-like"/>
    <property type="match status" value="1"/>
</dbReference>
<dbReference type="InterPro" id="IPR001789">
    <property type="entry name" value="Sig_transdc_resp-reg_receiver"/>
</dbReference>
<dbReference type="Pfam" id="PF00196">
    <property type="entry name" value="GerE"/>
    <property type="match status" value="1"/>
</dbReference>
<dbReference type="CDD" id="cd00156">
    <property type="entry name" value="REC"/>
    <property type="match status" value="1"/>
</dbReference>
<feature type="modified residue" description="4-aspartylphosphate" evidence="2">
    <location>
        <position position="58"/>
    </location>
</feature>
<organism evidence="4 5">
    <name type="scientific">Arthrobacter ramosus</name>
    <dbReference type="NCBI Taxonomy" id="1672"/>
    <lineage>
        <taxon>Bacteria</taxon>
        <taxon>Bacillati</taxon>
        <taxon>Actinomycetota</taxon>
        <taxon>Actinomycetes</taxon>
        <taxon>Micrococcales</taxon>
        <taxon>Micrococcaceae</taxon>
        <taxon>Arthrobacter</taxon>
    </lineage>
</organism>
<keyword evidence="1" id="KW-0238">DNA-binding</keyword>
<dbReference type="PANTHER" id="PTHR43214">
    <property type="entry name" value="TWO-COMPONENT RESPONSE REGULATOR"/>
    <property type="match status" value="1"/>
</dbReference>
<dbReference type="SUPFAM" id="SSF46894">
    <property type="entry name" value="C-terminal effector domain of the bipartite response regulators"/>
    <property type="match status" value="1"/>
</dbReference>
<evidence type="ECO:0000256" key="2">
    <source>
        <dbReference type="PROSITE-ProRule" id="PRU00169"/>
    </source>
</evidence>
<dbReference type="SMART" id="SM00421">
    <property type="entry name" value="HTH_LUXR"/>
    <property type="match status" value="1"/>
</dbReference>
<proteinExistence type="predicted"/>
<dbReference type="Proteomes" id="UP001589702">
    <property type="component" value="Unassembled WGS sequence"/>
</dbReference>
<evidence type="ECO:0000256" key="1">
    <source>
        <dbReference type="ARBA" id="ARBA00023125"/>
    </source>
</evidence>
<comment type="caution">
    <text evidence="4">The sequence shown here is derived from an EMBL/GenBank/DDBJ whole genome shotgun (WGS) entry which is preliminary data.</text>
</comment>
<dbReference type="Gene3D" id="1.10.10.10">
    <property type="entry name" value="Winged helix-like DNA-binding domain superfamily/Winged helix DNA-binding domain"/>
    <property type="match status" value="1"/>
</dbReference>
<sequence>MGAMGWVRRVLVVEDQPFMRGLVADALRGADFEVHDCASASEALSMFATVDPDVLVTDIDLGTRPNGVELAHVAKSLSPGCAIVFLTNYPSEAPFSELPAGSTFVNKTSLDSVDGLISAVNSTLAELPVSVTPPVASDAAKIGALTRVQLDILRMIAEGWSNAEIAKQRGSSMRSVEKAVSRTFEALGLNRSPGVNPRVAAATLYARTFGLPAPADSEK</sequence>
<dbReference type="Pfam" id="PF00072">
    <property type="entry name" value="Response_reg"/>
    <property type="match status" value="1"/>
</dbReference>
<evidence type="ECO:0000313" key="5">
    <source>
        <dbReference type="Proteomes" id="UP001589702"/>
    </source>
</evidence>
<protein>
    <submittedName>
        <fullName evidence="4">Response regulator</fullName>
    </submittedName>
</protein>
<evidence type="ECO:0000313" key="4">
    <source>
        <dbReference type="EMBL" id="MFB9818561.1"/>
    </source>
</evidence>
<dbReference type="Gene3D" id="3.40.50.2300">
    <property type="match status" value="1"/>
</dbReference>
<dbReference type="InterPro" id="IPR036388">
    <property type="entry name" value="WH-like_DNA-bd_sf"/>
</dbReference>
<dbReference type="InterPro" id="IPR000792">
    <property type="entry name" value="Tscrpt_reg_LuxR_C"/>
</dbReference>
<name>A0ABV5XUY3_ARTRM</name>
<dbReference type="PROSITE" id="PS50110">
    <property type="entry name" value="RESPONSE_REGULATORY"/>
    <property type="match status" value="1"/>
</dbReference>
<keyword evidence="5" id="KW-1185">Reference proteome</keyword>